<dbReference type="SUPFAM" id="SSF53383">
    <property type="entry name" value="PLP-dependent transferases"/>
    <property type="match status" value="1"/>
</dbReference>
<evidence type="ECO:0000256" key="9">
    <source>
        <dbReference type="ARBA" id="ARBA00023102"/>
    </source>
</evidence>
<dbReference type="EMBL" id="MOEC01000032">
    <property type="protein sequence ID" value="OIS91205.1"/>
    <property type="molecule type" value="Genomic_DNA"/>
</dbReference>
<dbReference type="PANTHER" id="PTHR43643">
    <property type="entry name" value="HISTIDINOL-PHOSPHATE AMINOTRANSFERASE 2"/>
    <property type="match status" value="1"/>
</dbReference>
<gene>
    <name evidence="11" type="primary">hisC</name>
    <name evidence="13" type="ORF">BLA27_22655</name>
</gene>
<keyword evidence="5 11" id="KW-0032">Aminotransferase</keyword>
<dbReference type="HAMAP" id="MF_01023">
    <property type="entry name" value="HisC_aminotrans_2"/>
    <property type="match status" value="1"/>
</dbReference>
<dbReference type="InterPro" id="IPR001917">
    <property type="entry name" value="Aminotrans_II_pyridoxalP_BS"/>
</dbReference>
<dbReference type="AlphaFoldDB" id="A0A1J6HDR9"/>
<dbReference type="GO" id="GO:0030170">
    <property type="term" value="F:pyridoxal phosphate binding"/>
    <property type="evidence" value="ECO:0007669"/>
    <property type="project" value="InterPro"/>
</dbReference>
<comment type="catalytic activity">
    <reaction evidence="10 11">
        <text>L-histidinol phosphate + 2-oxoglutarate = 3-(imidazol-4-yl)-2-oxopropyl phosphate + L-glutamate</text>
        <dbReference type="Rhea" id="RHEA:23744"/>
        <dbReference type="ChEBI" id="CHEBI:16810"/>
        <dbReference type="ChEBI" id="CHEBI:29985"/>
        <dbReference type="ChEBI" id="CHEBI:57766"/>
        <dbReference type="ChEBI" id="CHEBI:57980"/>
        <dbReference type="EC" id="2.6.1.9"/>
    </reaction>
</comment>
<evidence type="ECO:0000256" key="2">
    <source>
        <dbReference type="ARBA" id="ARBA00005011"/>
    </source>
</evidence>
<comment type="similarity">
    <text evidence="3 11">Belongs to the class-II pyridoxal-phosphate-dependent aminotransferase family. Histidinol-phosphate aminotransferase subfamily.</text>
</comment>
<dbReference type="Gene3D" id="3.90.1150.10">
    <property type="entry name" value="Aspartate Aminotransferase, domain 1"/>
    <property type="match status" value="1"/>
</dbReference>
<comment type="subunit">
    <text evidence="4 11">Homodimer.</text>
</comment>
<evidence type="ECO:0000256" key="1">
    <source>
        <dbReference type="ARBA" id="ARBA00001933"/>
    </source>
</evidence>
<accession>A0A1J6HDR9</accession>
<evidence type="ECO:0000313" key="14">
    <source>
        <dbReference type="Proteomes" id="UP000182985"/>
    </source>
</evidence>
<evidence type="ECO:0000256" key="6">
    <source>
        <dbReference type="ARBA" id="ARBA00022605"/>
    </source>
</evidence>
<dbReference type="OrthoDB" id="9809616at2"/>
<keyword evidence="7 11" id="KW-0808">Transferase</keyword>
<dbReference type="GO" id="GO:0004400">
    <property type="term" value="F:histidinol-phosphate transaminase activity"/>
    <property type="evidence" value="ECO:0007669"/>
    <property type="project" value="UniProtKB-UniRule"/>
</dbReference>
<evidence type="ECO:0000256" key="5">
    <source>
        <dbReference type="ARBA" id="ARBA00022576"/>
    </source>
</evidence>
<evidence type="ECO:0000256" key="4">
    <source>
        <dbReference type="ARBA" id="ARBA00011738"/>
    </source>
</evidence>
<dbReference type="RefSeq" id="WP_071633667.1">
    <property type="nucleotide sequence ID" value="NZ_MOEC01000032.1"/>
</dbReference>
<dbReference type="CDD" id="cd00609">
    <property type="entry name" value="AAT_like"/>
    <property type="match status" value="1"/>
</dbReference>
<dbReference type="NCBIfam" id="NF003496">
    <property type="entry name" value="PRK05166.1"/>
    <property type="match status" value="1"/>
</dbReference>
<feature type="modified residue" description="N6-(pyridoxal phosphate)lysine" evidence="11">
    <location>
        <position position="233"/>
    </location>
</feature>
<evidence type="ECO:0000256" key="11">
    <source>
        <dbReference type="HAMAP-Rule" id="MF_01023"/>
    </source>
</evidence>
<dbReference type="Proteomes" id="UP000182985">
    <property type="component" value="Unassembled WGS sequence"/>
</dbReference>
<dbReference type="GO" id="GO:0000105">
    <property type="term" value="P:L-histidine biosynthetic process"/>
    <property type="evidence" value="ECO:0007669"/>
    <property type="project" value="UniProtKB-UniRule"/>
</dbReference>
<evidence type="ECO:0000259" key="12">
    <source>
        <dbReference type="Pfam" id="PF00155"/>
    </source>
</evidence>
<comment type="pathway">
    <text evidence="2 11">Amino-acid biosynthesis; L-histidine biosynthesis; L-histidine from 5-phospho-alpha-D-ribose 1-diphosphate: step 7/9.</text>
</comment>
<dbReference type="Gene3D" id="3.40.640.10">
    <property type="entry name" value="Type I PLP-dependent aspartate aminotransferase-like (Major domain)"/>
    <property type="match status" value="1"/>
</dbReference>
<dbReference type="PROSITE" id="PS00599">
    <property type="entry name" value="AA_TRANSFER_CLASS_2"/>
    <property type="match status" value="1"/>
</dbReference>
<comment type="caution">
    <text evidence="13">The sequence shown here is derived from an EMBL/GenBank/DDBJ whole genome shotgun (WGS) entry which is preliminary data.</text>
</comment>
<keyword evidence="6 11" id="KW-0028">Amino-acid biosynthesis</keyword>
<organism evidence="13 14">
    <name type="scientific">Brucella cytisi</name>
    <dbReference type="NCBI Taxonomy" id="407152"/>
    <lineage>
        <taxon>Bacteria</taxon>
        <taxon>Pseudomonadati</taxon>
        <taxon>Pseudomonadota</taxon>
        <taxon>Alphaproteobacteria</taxon>
        <taxon>Hyphomicrobiales</taxon>
        <taxon>Brucellaceae</taxon>
        <taxon>Brucella/Ochrobactrum group</taxon>
        <taxon>Brucella</taxon>
    </lineage>
</organism>
<dbReference type="InterPro" id="IPR015424">
    <property type="entry name" value="PyrdxlP-dep_Trfase"/>
</dbReference>
<dbReference type="InterPro" id="IPR005861">
    <property type="entry name" value="HisP_aminotrans"/>
</dbReference>
<evidence type="ECO:0000256" key="8">
    <source>
        <dbReference type="ARBA" id="ARBA00022898"/>
    </source>
</evidence>
<dbReference type="Pfam" id="PF00155">
    <property type="entry name" value="Aminotran_1_2"/>
    <property type="match status" value="1"/>
</dbReference>
<keyword evidence="14" id="KW-1185">Reference proteome</keyword>
<reference evidence="13 14" key="1">
    <citation type="submission" date="2016-10" db="EMBL/GenBank/DDBJ databases">
        <title>The Draft Genome Sequence of the Potato Rhizosphere Bacteria Ochrobactrum sp. IPA7.2.</title>
        <authorList>
            <person name="Gogoleva N.E."/>
            <person name="Khlopko Y.A."/>
            <person name="Burygin G.L."/>
            <person name="Plotnikov A.O."/>
        </authorList>
    </citation>
    <scope>NUCLEOTIDE SEQUENCE [LARGE SCALE GENOMIC DNA]</scope>
    <source>
        <strain evidence="13 14">IPA7.2</strain>
    </source>
</reference>
<sequence length="374" mass="40788">MAQENARFGDLIRPEIRGLSPYNAGLTIAEVEARYHPPAIAKLGSNENPLGPSPKVQALFSGAHDLLRLYPDPSGRELAQEIAIEFDWPQDRIILGNGSEDLIGVICRTVLRPRDRVVTLYPSFPLHEDYATTMGASVERVEVTPSLEVDVDALVAAVATAPRLVMFANPLNPVGSWLTPEALQRVVNAVSPETLLVVDEAYAEYAAGDDYPSAATLLRDSGLHWVALRTFSKAYGLAGVRLGFGLVSDLELRGFLDRARTPFNANGIAQAAGLVARRDKDHLAKGIALALSERDRMAGFLSDRQIRFAPSKGNFLFIDVKSDSVAFAEKLLEDGVIVKPWKQQGYTTFIRVSVGAPEENDLFMRTFENATGLA</sequence>
<keyword evidence="8 11" id="KW-0663">Pyridoxal phosphate</keyword>
<comment type="cofactor">
    <cofactor evidence="1 11">
        <name>pyridoxal 5'-phosphate</name>
        <dbReference type="ChEBI" id="CHEBI:597326"/>
    </cofactor>
</comment>
<dbReference type="EC" id="2.6.1.9" evidence="11"/>
<protein>
    <recommendedName>
        <fullName evidence="11">Histidinol-phosphate aminotransferase</fullName>
        <ecNumber evidence="11">2.6.1.9</ecNumber>
    </recommendedName>
    <alternativeName>
        <fullName evidence="11">Imidazole acetol-phosphate transaminase</fullName>
    </alternativeName>
</protein>
<name>A0A1J6HDR9_9HYPH</name>
<dbReference type="InterPro" id="IPR015422">
    <property type="entry name" value="PyrdxlP-dep_Trfase_small"/>
</dbReference>
<feature type="domain" description="Aminotransferase class I/classII large" evidence="12">
    <location>
        <begin position="41"/>
        <end position="361"/>
    </location>
</feature>
<evidence type="ECO:0000313" key="13">
    <source>
        <dbReference type="EMBL" id="OIS91205.1"/>
    </source>
</evidence>
<evidence type="ECO:0000256" key="7">
    <source>
        <dbReference type="ARBA" id="ARBA00022679"/>
    </source>
</evidence>
<dbReference type="InterPro" id="IPR004839">
    <property type="entry name" value="Aminotransferase_I/II_large"/>
</dbReference>
<dbReference type="InterPro" id="IPR050106">
    <property type="entry name" value="HistidinolP_aminotransfase"/>
</dbReference>
<proteinExistence type="inferred from homology"/>
<dbReference type="InterPro" id="IPR015421">
    <property type="entry name" value="PyrdxlP-dep_Trfase_major"/>
</dbReference>
<dbReference type="PANTHER" id="PTHR43643:SF6">
    <property type="entry name" value="HISTIDINOL-PHOSPHATE AMINOTRANSFERASE"/>
    <property type="match status" value="1"/>
</dbReference>
<evidence type="ECO:0000256" key="3">
    <source>
        <dbReference type="ARBA" id="ARBA00007970"/>
    </source>
</evidence>
<keyword evidence="9 11" id="KW-0368">Histidine biosynthesis</keyword>
<dbReference type="UniPathway" id="UPA00031">
    <property type="reaction ID" value="UER00012"/>
</dbReference>
<evidence type="ECO:0000256" key="10">
    <source>
        <dbReference type="ARBA" id="ARBA00047481"/>
    </source>
</evidence>